<accession>A0AAE2CQW6</accession>
<sequence>VLGLRDRENLKTVDQFLEEQQECEIPLTRLENIYIRNFSGLESEMEFLKLLLSASTALRKLEIISKHNNVLRKARHEMFEELVSSHRASTKGEIIIRDYEIT</sequence>
<dbReference type="EMBL" id="JACGWO010000003">
    <property type="protein sequence ID" value="KAK4430879.1"/>
    <property type="molecule type" value="Genomic_DNA"/>
</dbReference>
<dbReference type="InterPro" id="IPR006566">
    <property type="entry name" value="FBD"/>
</dbReference>
<reference evidence="2" key="2">
    <citation type="journal article" date="2024" name="Plant">
        <title>Genomic evolution and insights into agronomic trait innovations of Sesamum species.</title>
        <authorList>
            <person name="Miao H."/>
            <person name="Wang L."/>
            <person name="Qu L."/>
            <person name="Liu H."/>
            <person name="Sun Y."/>
            <person name="Le M."/>
            <person name="Wang Q."/>
            <person name="Wei S."/>
            <person name="Zheng Y."/>
            <person name="Lin W."/>
            <person name="Duan Y."/>
            <person name="Cao H."/>
            <person name="Xiong S."/>
            <person name="Wang X."/>
            <person name="Wei L."/>
            <person name="Li C."/>
            <person name="Ma Q."/>
            <person name="Ju M."/>
            <person name="Zhao R."/>
            <person name="Li G."/>
            <person name="Mu C."/>
            <person name="Tian Q."/>
            <person name="Mei H."/>
            <person name="Zhang T."/>
            <person name="Gao T."/>
            <person name="Zhang H."/>
        </authorList>
    </citation>
    <scope>NUCLEOTIDE SEQUENCE</scope>
    <source>
        <strain evidence="2">3651</strain>
    </source>
</reference>
<gene>
    <name evidence="2" type="ORF">Salat_0849800</name>
</gene>
<evidence type="ECO:0000313" key="3">
    <source>
        <dbReference type="Proteomes" id="UP001293254"/>
    </source>
</evidence>
<dbReference type="AlphaFoldDB" id="A0AAE2CQW6"/>
<feature type="non-terminal residue" evidence="2">
    <location>
        <position position="1"/>
    </location>
</feature>
<proteinExistence type="predicted"/>
<dbReference type="SMART" id="SM00579">
    <property type="entry name" value="FBD"/>
    <property type="match status" value="1"/>
</dbReference>
<reference evidence="2" key="1">
    <citation type="submission" date="2020-06" db="EMBL/GenBank/DDBJ databases">
        <authorList>
            <person name="Li T."/>
            <person name="Hu X."/>
            <person name="Zhang T."/>
            <person name="Song X."/>
            <person name="Zhang H."/>
            <person name="Dai N."/>
            <person name="Sheng W."/>
            <person name="Hou X."/>
            <person name="Wei L."/>
        </authorList>
    </citation>
    <scope>NUCLEOTIDE SEQUENCE</scope>
    <source>
        <strain evidence="2">3651</strain>
        <tissue evidence="2">Leaf</tissue>
    </source>
</reference>
<dbReference type="Proteomes" id="UP001293254">
    <property type="component" value="Unassembled WGS sequence"/>
</dbReference>
<organism evidence="2 3">
    <name type="scientific">Sesamum alatum</name>
    <dbReference type="NCBI Taxonomy" id="300844"/>
    <lineage>
        <taxon>Eukaryota</taxon>
        <taxon>Viridiplantae</taxon>
        <taxon>Streptophyta</taxon>
        <taxon>Embryophyta</taxon>
        <taxon>Tracheophyta</taxon>
        <taxon>Spermatophyta</taxon>
        <taxon>Magnoliopsida</taxon>
        <taxon>eudicotyledons</taxon>
        <taxon>Gunneridae</taxon>
        <taxon>Pentapetalae</taxon>
        <taxon>asterids</taxon>
        <taxon>lamiids</taxon>
        <taxon>Lamiales</taxon>
        <taxon>Pedaliaceae</taxon>
        <taxon>Sesamum</taxon>
    </lineage>
</organism>
<keyword evidence="3" id="KW-1185">Reference proteome</keyword>
<name>A0AAE2CQW6_9LAMI</name>
<evidence type="ECO:0000259" key="1">
    <source>
        <dbReference type="SMART" id="SM00579"/>
    </source>
</evidence>
<feature type="domain" description="FBD" evidence="1">
    <location>
        <begin position="24"/>
        <end position="97"/>
    </location>
</feature>
<dbReference type="Pfam" id="PF08387">
    <property type="entry name" value="FBD"/>
    <property type="match status" value="1"/>
</dbReference>
<comment type="caution">
    <text evidence="2">The sequence shown here is derived from an EMBL/GenBank/DDBJ whole genome shotgun (WGS) entry which is preliminary data.</text>
</comment>
<evidence type="ECO:0000313" key="2">
    <source>
        <dbReference type="EMBL" id="KAK4430879.1"/>
    </source>
</evidence>
<protein>
    <recommendedName>
        <fullName evidence="1">FBD domain-containing protein</fullName>
    </recommendedName>
</protein>